<reference evidence="2 3" key="2">
    <citation type="submission" date="2018-11" db="EMBL/GenBank/DDBJ databases">
        <authorList>
            <consortium name="Pathogen Informatics"/>
        </authorList>
    </citation>
    <scope>NUCLEOTIDE SEQUENCE [LARGE SCALE GENOMIC DNA]</scope>
</reference>
<evidence type="ECO:0000313" key="2">
    <source>
        <dbReference type="EMBL" id="VDK60135.1"/>
    </source>
</evidence>
<evidence type="ECO:0000313" key="4">
    <source>
        <dbReference type="WBParaSite" id="ASIM_0001793101-mRNA-1"/>
    </source>
</evidence>
<keyword evidence="3" id="KW-1185">Reference proteome</keyword>
<dbReference type="EMBL" id="UYRR01034008">
    <property type="protein sequence ID" value="VDK60135.1"/>
    <property type="molecule type" value="Genomic_DNA"/>
</dbReference>
<dbReference type="PANTHER" id="PTHR46901:SF3">
    <property type="entry name" value="EGF-LIKE DOMAIN-CONTAINING PROTEIN"/>
    <property type="match status" value="1"/>
</dbReference>
<reference evidence="4" key="1">
    <citation type="submission" date="2017-02" db="UniProtKB">
        <authorList>
            <consortium name="WormBaseParasite"/>
        </authorList>
    </citation>
    <scope>IDENTIFICATION</scope>
</reference>
<dbReference type="Proteomes" id="UP000267096">
    <property type="component" value="Unassembled WGS sequence"/>
</dbReference>
<dbReference type="OrthoDB" id="5777123at2759"/>
<name>A0A0M3KAD5_ANISI</name>
<dbReference type="WBParaSite" id="ASIM_0001793101-mRNA-1">
    <property type="protein sequence ID" value="ASIM_0001793101-mRNA-1"/>
    <property type="gene ID" value="ASIM_0001793101"/>
</dbReference>
<evidence type="ECO:0000313" key="3">
    <source>
        <dbReference type="Proteomes" id="UP000267096"/>
    </source>
</evidence>
<proteinExistence type="predicted"/>
<feature type="chain" id="PRO_5043121386" evidence="1">
    <location>
        <begin position="21"/>
        <end position="108"/>
    </location>
</feature>
<gene>
    <name evidence="2" type="ORF">ASIM_LOCUS17333</name>
</gene>
<evidence type="ECO:0000256" key="1">
    <source>
        <dbReference type="SAM" id="SignalP"/>
    </source>
</evidence>
<accession>A0A0M3KAD5</accession>
<keyword evidence="1" id="KW-0732">Signal</keyword>
<feature type="signal peptide" evidence="1">
    <location>
        <begin position="1"/>
        <end position="20"/>
    </location>
</feature>
<protein>
    <submittedName>
        <fullName evidence="4">Secreted protein</fullName>
    </submittedName>
</protein>
<organism evidence="4">
    <name type="scientific">Anisakis simplex</name>
    <name type="common">Herring worm</name>
    <dbReference type="NCBI Taxonomy" id="6269"/>
    <lineage>
        <taxon>Eukaryota</taxon>
        <taxon>Metazoa</taxon>
        <taxon>Ecdysozoa</taxon>
        <taxon>Nematoda</taxon>
        <taxon>Chromadorea</taxon>
        <taxon>Rhabditida</taxon>
        <taxon>Spirurina</taxon>
        <taxon>Ascaridomorpha</taxon>
        <taxon>Ascaridoidea</taxon>
        <taxon>Anisakidae</taxon>
        <taxon>Anisakis</taxon>
        <taxon>Anisakis simplex complex</taxon>
    </lineage>
</organism>
<sequence>MLCAASSVIFLLLLPTTGFAHVRLIYPPARYPALDFISNQHSTSPCGVTKPAKDTSSVWIRSGQPLNVTWFSSAPYHGGYRIELLDETDETIALLTDGTNFVGVNDTS</sequence>
<dbReference type="PANTHER" id="PTHR46901">
    <property type="entry name" value="GH04942P"/>
    <property type="match status" value="1"/>
</dbReference>
<dbReference type="AlphaFoldDB" id="A0A0M3KAD5"/>